<reference evidence="2 3" key="1">
    <citation type="submission" date="2023-04" db="EMBL/GenBank/DDBJ databases">
        <title>Genome Encyclopedia of Bacteria and Archaea VI: Functional Genomics of Type Strains.</title>
        <authorList>
            <person name="Whitman W."/>
        </authorList>
    </citation>
    <scope>NUCLEOTIDE SEQUENCE [LARGE SCALE GENOMIC DNA]</scope>
    <source>
        <strain evidence="2 3">SG_E_30_P1</strain>
    </source>
</reference>
<dbReference type="InterPro" id="IPR036653">
    <property type="entry name" value="CinA-like_C"/>
</dbReference>
<dbReference type="RefSeq" id="WP_322134866.1">
    <property type="nucleotide sequence ID" value="NZ_CP085036.1"/>
</dbReference>
<dbReference type="GO" id="GO:0019159">
    <property type="term" value="F:nicotinamide-nucleotide amidase activity"/>
    <property type="evidence" value="ECO:0007669"/>
    <property type="project" value="UniProtKB-EC"/>
</dbReference>
<dbReference type="Pfam" id="PF02464">
    <property type="entry name" value="CinA"/>
    <property type="match status" value="1"/>
</dbReference>
<feature type="domain" description="CinA C-terminal" evidence="1">
    <location>
        <begin position="5"/>
        <end position="147"/>
    </location>
</feature>
<keyword evidence="2" id="KW-0378">Hydrolase</keyword>
<sequence length="154" mass="15685">MPSTTELAERLARRVSDRGASVAVAESLTSGTIASALGASEGSSEWFRGGVIAYAPEVKFDVLGVEPGPVVTREAAETMAHGVAKLCGADLGLAVTGVGGPAREGDIEPGTVFIAAVYDGTVVSQQRRFPGGMDRVLEATVGAALELGLRALDN</sequence>
<dbReference type="EMBL" id="JARXVQ010000001">
    <property type="protein sequence ID" value="MDH6182593.1"/>
    <property type="molecule type" value="Genomic_DNA"/>
</dbReference>
<dbReference type="EC" id="3.5.1.42" evidence="2"/>
<proteinExistence type="predicted"/>
<comment type="caution">
    <text evidence="2">The sequence shown here is derived from an EMBL/GenBank/DDBJ whole genome shotgun (WGS) entry which is preliminary data.</text>
</comment>
<gene>
    <name evidence="2" type="ORF">M2152_002775</name>
</gene>
<evidence type="ECO:0000313" key="2">
    <source>
        <dbReference type="EMBL" id="MDH6182593.1"/>
    </source>
</evidence>
<accession>A0ABT6KRK0</accession>
<keyword evidence="3" id="KW-1185">Reference proteome</keyword>
<evidence type="ECO:0000313" key="3">
    <source>
        <dbReference type="Proteomes" id="UP001160142"/>
    </source>
</evidence>
<dbReference type="SUPFAM" id="SSF142433">
    <property type="entry name" value="CinA-like"/>
    <property type="match status" value="1"/>
</dbReference>
<organism evidence="2 3">
    <name type="scientific">Antiquaquibacter oligotrophicus</name>
    <dbReference type="NCBI Taxonomy" id="2880260"/>
    <lineage>
        <taxon>Bacteria</taxon>
        <taxon>Bacillati</taxon>
        <taxon>Actinomycetota</taxon>
        <taxon>Actinomycetes</taxon>
        <taxon>Micrococcales</taxon>
        <taxon>Microbacteriaceae</taxon>
        <taxon>Antiquaquibacter</taxon>
    </lineage>
</organism>
<evidence type="ECO:0000259" key="1">
    <source>
        <dbReference type="Pfam" id="PF02464"/>
    </source>
</evidence>
<dbReference type="Proteomes" id="UP001160142">
    <property type="component" value="Unassembled WGS sequence"/>
</dbReference>
<dbReference type="NCBIfam" id="TIGR00199">
    <property type="entry name" value="PncC_domain"/>
    <property type="match status" value="1"/>
</dbReference>
<dbReference type="InterPro" id="IPR008136">
    <property type="entry name" value="CinA_C"/>
</dbReference>
<name>A0ABT6KRK0_9MICO</name>
<dbReference type="Gene3D" id="3.90.950.20">
    <property type="entry name" value="CinA-like"/>
    <property type="match status" value="1"/>
</dbReference>
<protein>
    <submittedName>
        <fullName evidence="2">Nicotinamide-nucleotide amidase</fullName>
        <ecNumber evidence="2">3.5.1.42</ecNumber>
    </submittedName>
</protein>